<dbReference type="RefSeq" id="WP_345723678.1">
    <property type="nucleotide sequence ID" value="NZ_BAABRU010000015.1"/>
</dbReference>
<comment type="subunit">
    <text evidence="1">Interacts transiently with the RNA polymerase catalytic core formed by RpoA, RpoB, RpoC and RpoZ (2 alpha, 1 beta, 1 beta' and 1 omega subunit) to form the RNA polymerase holoenzyme that can initiate transcription.</text>
</comment>
<dbReference type="Gene3D" id="1.10.10.10">
    <property type="entry name" value="Winged helix-like DNA-binding domain superfamily/Winged helix DNA-binding domain"/>
    <property type="match status" value="1"/>
</dbReference>
<dbReference type="EMBL" id="BAABRU010000015">
    <property type="protein sequence ID" value="GAA5530087.1"/>
    <property type="molecule type" value="Genomic_DNA"/>
</dbReference>
<dbReference type="InterPro" id="IPR007627">
    <property type="entry name" value="RNA_pol_sigma70_r2"/>
</dbReference>
<dbReference type="InterPro" id="IPR014303">
    <property type="entry name" value="RNA_pol_sigma-70_ECF"/>
</dbReference>
<reference evidence="4 5" key="1">
    <citation type="submission" date="2024-02" db="EMBL/GenBank/DDBJ databases">
        <title>Herpetosiphon gulosus NBRC 112829.</title>
        <authorList>
            <person name="Ichikawa N."/>
            <person name="Katano-Makiyama Y."/>
            <person name="Hidaka K."/>
        </authorList>
    </citation>
    <scope>NUCLEOTIDE SEQUENCE [LARGE SCALE GENOMIC DNA]</scope>
    <source>
        <strain evidence="4 5">NBRC 112829</strain>
    </source>
</reference>
<evidence type="ECO:0000313" key="4">
    <source>
        <dbReference type="EMBL" id="GAA5530087.1"/>
    </source>
</evidence>
<dbReference type="SUPFAM" id="SSF54427">
    <property type="entry name" value="NTF2-like"/>
    <property type="match status" value="1"/>
</dbReference>
<evidence type="ECO:0000259" key="3">
    <source>
        <dbReference type="Pfam" id="PF08281"/>
    </source>
</evidence>
<dbReference type="NCBIfam" id="NF007214">
    <property type="entry name" value="PRK09636.1"/>
    <property type="match status" value="1"/>
</dbReference>
<dbReference type="InterPro" id="IPR052704">
    <property type="entry name" value="ECF_Sigma-70_Domain"/>
</dbReference>
<evidence type="ECO:0000313" key="5">
    <source>
        <dbReference type="Proteomes" id="UP001428290"/>
    </source>
</evidence>
<comment type="caution">
    <text evidence="4">The sequence shown here is derived from an EMBL/GenBank/DDBJ whole genome shotgun (WGS) entry which is preliminary data.</text>
</comment>
<dbReference type="InterPro" id="IPR013324">
    <property type="entry name" value="RNA_pol_sigma_r3/r4-like"/>
</dbReference>
<evidence type="ECO:0000256" key="1">
    <source>
        <dbReference type="ARBA" id="ARBA00011344"/>
    </source>
</evidence>
<gene>
    <name evidence="4" type="primary">sigJ</name>
    <name evidence="4" type="ORF">Hgul01_03901</name>
</gene>
<protein>
    <submittedName>
        <fullName evidence="4">ECF RNA polymerase sigma factor SigJ</fullName>
    </submittedName>
</protein>
<dbReference type="PANTHER" id="PTHR30173:SF36">
    <property type="entry name" value="ECF RNA POLYMERASE SIGMA FACTOR SIGJ"/>
    <property type="match status" value="1"/>
</dbReference>
<dbReference type="Pfam" id="PF04542">
    <property type="entry name" value="Sigma70_r2"/>
    <property type="match status" value="1"/>
</dbReference>
<dbReference type="Proteomes" id="UP001428290">
    <property type="component" value="Unassembled WGS sequence"/>
</dbReference>
<dbReference type="InterPro" id="IPR036388">
    <property type="entry name" value="WH-like_DNA-bd_sf"/>
</dbReference>
<dbReference type="Gene3D" id="1.10.1740.10">
    <property type="match status" value="1"/>
</dbReference>
<evidence type="ECO:0000259" key="2">
    <source>
        <dbReference type="Pfam" id="PF04542"/>
    </source>
</evidence>
<proteinExistence type="predicted"/>
<dbReference type="InterPro" id="IPR014284">
    <property type="entry name" value="RNA_pol_sigma-70_dom"/>
</dbReference>
<dbReference type="InterPro" id="IPR013249">
    <property type="entry name" value="RNA_pol_sigma70_r4_t2"/>
</dbReference>
<dbReference type="SUPFAM" id="SSF88946">
    <property type="entry name" value="Sigma2 domain of RNA polymerase sigma factors"/>
    <property type="match status" value="1"/>
</dbReference>
<feature type="domain" description="RNA polymerase sigma factor 70 region 4 type 2" evidence="3">
    <location>
        <begin position="102"/>
        <end position="152"/>
    </location>
</feature>
<organism evidence="4 5">
    <name type="scientific">Herpetosiphon gulosus</name>
    <dbReference type="NCBI Taxonomy" id="1973496"/>
    <lineage>
        <taxon>Bacteria</taxon>
        <taxon>Bacillati</taxon>
        <taxon>Chloroflexota</taxon>
        <taxon>Chloroflexia</taxon>
        <taxon>Herpetosiphonales</taxon>
        <taxon>Herpetosiphonaceae</taxon>
        <taxon>Herpetosiphon</taxon>
    </lineage>
</organism>
<dbReference type="SUPFAM" id="SSF88659">
    <property type="entry name" value="Sigma3 and sigma4 domains of RNA polymerase sigma factors"/>
    <property type="match status" value="1"/>
</dbReference>
<dbReference type="PANTHER" id="PTHR30173">
    <property type="entry name" value="SIGMA 19 FACTOR"/>
    <property type="match status" value="1"/>
</dbReference>
<accession>A0ABP9X3W2</accession>
<sequence length="286" mass="31785">MNQVELFESYRGYLFGIAYRMLGSVMDAEDCLQETFLRWQNHAEQVENPRAWLATVATRWCLDQLNTARHQREQYIGEWLPEPLIIAAPNSNVEQLESLSTAFLVLLERLSPAERAVFLLHKVFGYEYSEIAEIVGKTPAACRQLGHRAAEHVAQARPRFKVEPSIQQRLSEQFLQSCATGNLNGLMSLLTEDVVLRSDGGGVVQAARNPIYGPAAVGRFLLGVLPKLPANSVFEPRLINGQAGFVALVDGQASGTLILDMLDQQIAGIYIMLNPQKLQHLTQSLG</sequence>
<name>A0ABP9X3W2_9CHLR</name>
<dbReference type="NCBIfam" id="TIGR02957">
    <property type="entry name" value="SigX4"/>
    <property type="match status" value="1"/>
</dbReference>
<keyword evidence="5" id="KW-1185">Reference proteome</keyword>
<feature type="domain" description="RNA polymerase sigma-70 region 2" evidence="2">
    <location>
        <begin position="6"/>
        <end position="69"/>
    </location>
</feature>
<dbReference type="NCBIfam" id="TIGR02937">
    <property type="entry name" value="sigma70-ECF"/>
    <property type="match status" value="1"/>
</dbReference>
<dbReference type="InterPro" id="IPR013325">
    <property type="entry name" value="RNA_pol_sigma_r2"/>
</dbReference>
<dbReference type="Pfam" id="PF08281">
    <property type="entry name" value="Sigma70_r4_2"/>
    <property type="match status" value="1"/>
</dbReference>
<dbReference type="InterPro" id="IPR032710">
    <property type="entry name" value="NTF2-like_dom_sf"/>
</dbReference>